<sequence>MATQSGHGLTASKSNVAQQAKLMDSAGTAWHAVKYGNLEMITKLFPSQCNVYSKGPVGENCFHVALLLNTPSTLAIAKYLVKLYGKLL</sequence>
<keyword evidence="2" id="KW-1185">Reference proteome</keyword>
<proteinExistence type="predicted"/>
<feature type="non-terminal residue" evidence="1">
    <location>
        <position position="1"/>
    </location>
</feature>
<evidence type="ECO:0000313" key="2">
    <source>
        <dbReference type="Proteomes" id="UP000485058"/>
    </source>
</evidence>
<accession>A0A6A0A6Q1</accession>
<dbReference type="EMBL" id="BLLF01003774">
    <property type="protein sequence ID" value="GFH28183.1"/>
    <property type="molecule type" value="Genomic_DNA"/>
</dbReference>
<dbReference type="AlphaFoldDB" id="A0A6A0A6Q1"/>
<dbReference type="Proteomes" id="UP000485058">
    <property type="component" value="Unassembled WGS sequence"/>
</dbReference>
<dbReference type="SUPFAM" id="SSF48403">
    <property type="entry name" value="Ankyrin repeat"/>
    <property type="match status" value="1"/>
</dbReference>
<evidence type="ECO:0000313" key="1">
    <source>
        <dbReference type="EMBL" id="GFH28183.1"/>
    </source>
</evidence>
<reference evidence="1 2" key="1">
    <citation type="submission" date="2020-02" db="EMBL/GenBank/DDBJ databases">
        <title>Draft genome sequence of Haematococcus lacustris strain NIES-144.</title>
        <authorList>
            <person name="Morimoto D."/>
            <person name="Nakagawa S."/>
            <person name="Yoshida T."/>
            <person name="Sawayama S."/>
        </authorList>
    </citation>
    <scope>NUCLEOTIDE SEQUENCE [LARGE SCALE GENOMIC DNA]</scope>
    <source>
        <strain evidence="1 2">NIES-144</strain>
    </source>
</reference>
<organism evidence="1 2">
    <name type="scientific">Haematococcus lacustris</name>
    <name type="common">Green alga</name>
    <name type="synonym">Haematococcus pluvialis</name>
    <dbReference type="NCBI Taxonomy" id="44745"/>
    <lineage>
        <taxon>Eukaryota</taxon>
        <taxon>Viridiplantae</taxon>
        <taxon>Chlorophyta</taxon>
        <taxon>core chlorophytes</taxon>
        <taxon>Chlorophyceae</taxon>
        <taxon>CS clade</taxon>
        <taxon>Chlamydomonadales</taxon>
        <taxon>Haematococcaceae</taxon>
        <taxon>Haematococcus</taxon>
    </lineage>
</organism>
<protein>
    <submittedName>
        <fullName evidence="1">Transient receptor potential cation channel subfamily V member 6</fullName>
    </submittedName>
</protein>
<keyword evidence="1" id="KW-0675">Receptor</keyword>
<name>A0A6A0A6Q1_HAELA</name>
<feature type="non-terminal residue" evidence="1">
    <location>
        <position position="88"/>
    </location>
</feature>
<dbReference type="InterPro" id="IPR036770">
    <property type="entry name" value="Ankyrin_rpt-contain_sf"/>
</dbReference>
<gene>
    <name evidence="1" type="ORF">HaLaN_26628</name>
</gene>
<comment type="caution">
    <text evidence="1">The sequence shown here is derived from an EMBL/GenBank/DDBJ whole genome shotgun (WGS) entry which is preliminary data.</text>
</comment>